<evidence type="ECO:0000313" key="3">
    <source>
        <dbReference type="EMBL" id="WMN12048.1"/>
    </source>
</evidence>
<keyword evidence="1" id="KW-1133">Transmembrane helix</keyword>
<dbReference type="KEGG" id="msaa:QYS49_32210"/>
<accession>A0AA51RCQ3</accession>
<gene>
    <name evidence="3" type="ORF">QYS49_32210</name>
</gene>
<dbReference type="Pfam" id="PF12729">
    <property type="entry name" value="4HB_MCP_1"/>
    <property type="match status" value="1"/>
</dbReference>
<dbReference type="Proteomes" id="UP001230496">
    <property type="component" value="Chromosome"/>
</dbReference>
<proteinExistence type="predicted"/>
<dbReference type="InterPro" id="IPR024478">
    <property type="entry name" value="HlyB_4HB_MCP"/>
</dbReference>
<dbReference type="RefSeq" id="WP_308349853.1">
    <property type="nucleotide sequence ID" value="NZ_CP129971.1"/>
</dbReference>
<keyword evidence="1" id="KW-0472">Membrane</keyword>
<organism evidence="3 4">
    <name type="scientific">Marivirga salinarum</name>
    <dbReference type="NCBI Taxonomy" id="3059078"/>
    <lineage>
        <taxon>Bacteria</taxon>
        <taxon>Pseudomonadati</taxon>
        <taxon>Bacteroidota</taxon>
        <taxon>Cytophagia</taxon>
        <taxon>Cytophagales</taxon>
        <taxon>Marivirgaceae</taxon>
        <taxon>Marivirga</taxon>
    </lineage>
</organism>
<protein>
    <submittedName>
        <fullName evidence="3">MCP four helix bundle domain-containing protein</fullName>
    </submittedName>
</protein>
<reference evidence="3 4" key="1">
    <citation type="submission" date="2023-08" db="EMBL/GenBank/DDBJ databases">
        <title>Comparative genomics and taxonomic characterization of three novel marine species of genus Marivirga.</title>
        <authorList>
            <person name="Muhammad N."/>
            <person name="Kim S.-G."/>
        </authorList>
    </citation>
    <scope>NUCLEOTIDE SEQUENCE [LARGE SCALE GENOMIC DNA]</scope>
    <source>
        <strain evidence="3 4">BDSF4-3</strain>
    </source>
</reference>
<sequence length="214" mass="24470">MHFSYFVQQKLKLASALAVILIIVLVNNRLQNNNLNELGDTFGSVYKDRLLVENYIFKMANATQEKKYLLTQFDSKDDQIIENEINTINVIMDSLIADYQKTYLTINESTIFKDYLQNNAQLRIMENDPKLQFSQLTALYDQNVELLNDLSKIQMKEGEALYNNSQSIVTSNASISYLELGLLIILGLISQALVFNSKSLNSILKKDQNDLPLN</sequence>
<evidence type="ECO:0000256" key="1">
    <source>
        <dbReference type="SAM" id="Phobius"/>
    </source>
</evidence>
<evidence type="ECO:0000259" key="2">
    <source>
        <dbReference type="Pfam" id="PF12729"/>
    </source>
</evidence>
<feature type="domain" description="Chemotaxis methyl-accepting receptor HlyB-like 4HB MCP" evidence="2">
    <location>
        <begin position="12"/>
        <end position="123"/>
    </location>
</feature>
<keyword evidence="1" id="KW-0812">Transmembrane</keyword>
<keyword evidence="4" id="KW-1185">Reference proteome</keyword>
<dbReference type="EMBL" id="CP129971">
    <property type="protein sequence ID" value="WMN12048.1"/>
    <property type="molecule type" value="Genomic_DNA"/>
</dbReference>
<feature type="transmembrane region" description="Helical" evidence="1">
    <location>
        <begin position="175"/>
        <end position="195"/>
    </location>
</feature>
<name>A0AA51RCQ3_9BACT</name>
<dbReference type="AlphaFoldDB" id="A0AA51RCQ3"/>
<evidence type="ECO:0000313" key="4">
    <source>
        <dbReference type="Proteomes" id="UP001230496"/>
    </source>
</evidence>